<comment type="caution">
    <text evidence="4">The sequence shown here is derived from an EMBL/GenBank/DDBJ whole genome shotgun (WGS) entry which is preliminary data.</text>
</comment>
<dbReference type="Proteomes" id="UP000619545">
    <property type="component" value="Unassembled WGS sequence"/>
</dbReference>
<dbReference type="SMART" id="SM00116">
    <property type="entry name" value="CBS"/>
    <property type="match status" value="2"/>
</dbReference>
<evidence type="ECO:0000313" key="4">
    <source>
        <dbReference type="EMBL" id="HII69865.1"/>
    </source>
</evidence>
<dbReference type="EMBL" id="DUJS01000002">
    <property type="protein sequence ID" value="HII69865.1"/>
    <property type="molecule type" value="Genomic_DNA"/>
</dbReference>
<dbReference type="PROSITE" id="PS51371">
    <property type="entry name" value="CBS"/>
    <property type="match status" value="2"/>
</dbReference>
<feature type="domain" description="CBS" evidence="3">
    <location>
        <begin position="447"/>
        <end position="501"/>
    </location>
</feature>
<dbReference type="InterPro" id="IPR046342">
    <property type="entry name" value="CBS_dom_sf"/>
</dbReference>
<organism evidence="4 5">
    <name type="scientific">Methanopyrus kandleri</name>
    <dbReference type="NCBI Taxonomy" id="2320"/>
    <lineage>
        <taxon>Archaea</taxon>
        <taxon>Methanobacteriati</taxon>
        <taxon>Methanobacteriota</taxon>
        <taxon>Methanomada group</taxon>
        <taxon>Methanopyri</taxon>
        <taxon>Methanopyrales</taxon>
        <taxon>Methanopyraceae</taxon>
        <taxon>Methanopyrus</taxon>
    </lineage>
</organism>
<dbReference type="InterPro" id="IPR016426">
    <property type="entry name" value="MA1821-like"/>
</dbReference>
<dbReference type="Pfam" id="PF00571">
    <property type="entry name" value="CBS"/>
    <property type="match status" value="2"/>
</dbReference>
<dbReference type="PANTHER" id="PTHR43080">
    <property type="entry name" value="CBS DOMAIN-CONTAINING PROTEIN CBSX3, MITOCHONDRIAL"/>
    <property type="match status" value="1"/>
</dbReference>
<dbReference type="SUPFAM" id="SSF54631">
    <property type="entry name" value="CBS-domain pair"/>
    <property type="match status" value="1"/>
</dbReference>
<dbReference type="PIRSF" id="PIRSF004698">
    <property type="entry name" value="UCP004698_CBS_MJ0100"/>
    <property type="match status" value="1"/>
</dbReference>
<proteinExistence type="predicted"/>
<evidence type="ECO:0000256" key="2">
    <source>
        <dbReference type="PROSITE-ProRule" id="PRU00703"/>
    </source>
</evidence>
<dbReference type="InterPro" id="IPR051257">
    <property type="entry name" value="Diverse_CBS-Domain"/>
</dbReference>
<dbReference type="OMA" id="FNPRNAY"/>
<name>A0A832T856_9EURY</name>
<dbReference type="AlphaFoldDB" id="A0A832T856"/>
<gene>
    <name evidence="4" type="ORF">HA336_01365</name>
</gene>
<feature type="domain" description="CBS" evidence="3">
    <location>
        <begin position="386"/>
        <end position="443"/>
    </location>
</feature>
<keyword evidence="1 2" id="KW-0129">CBS domain</keyword>
<accession>A0A832T856</accession>
<sequence length="501" mass="55437">MPGRKSIDEINRRIERGEVCVVTAEEMVEIVEDIGPERAAKEVDVVTCATFGPMCSSGVFLNFGHSDPPIKMRRVWLNEVEAYTGIAAVDAYLGATQPSEDRGIEYGGAHVIHELASGEEVVLRAEGSVTDCYPRESVETLITIDDINQAVIVNPRNSYQRYVAATNSSEETLYTYMGKLLPEYGNVTYCGAGQLNPLANDPEFRTIGIGTRIWLAGSHGYIIGEGTQHDPSSGMATLMVRGDLKEADPEYLRPVVLEKYGVSLAVGIGVPIPVLDERVAASTGVSDADIEVPIVDYGIPSRDRPVVKRVTYEELRSGKVEIEGRTVRTGALSSYKMALEIAERLKEEIEEGEFTLTQPVEPLPREREFRPMPYRPPSLPRVRDIMTESVVTASPDESIEDVARRLIEKEINHIPVVDEEGRIVGIVTSWDIAAAVAEGKRRLKDIMTEDVITIRPHESVDEALRRMDRHNISCLPVVDGENRVVGIVTRTDITEVLRRRG</sequence>
<evidence type="ECO:0000259" key="3">
    <source>
        <dbReference type="PROSITE" id="PS51371"/>
    </source>
</evidence>
<evidence type="ECO:0000313" key="5">
    <source>
        <dbReference type="Proteomes" id="UP000619545"/>
    </source>
</evidence>
<dbReference type="InterPro" id="IPR002708">
    <property type="entry name" value="HcyBio"/>
</dbReference>
<dbReference type="Gene3D" id="3.10.580.10">
    <property type="entry name" value="CBS-domain"/>
    <property type="match status" value="2"/>
</dbReference>
<evidence type="ECO:0000256" key="1">
    <source>
        <dbReference type="ARBA" id="ARBA00023122"/>
    </source>
</evidence>
<dbReference type="GeneID" id="1477008"/>
<protein>
    <submittedName>
        <fullName evidence="4">CBS domain-containing protein</fullName>
    </submittedName>
</protein>
<dbReference type="RefSeq" id="WP_011019275.1">
    <property type="nucleotide sequence ID" value="NZ_DUJS01000002.1"/>
</dbReference>
<dbReference type="InterPro" id="IPR000644">
    <property type="entry name" value="CBS_dom"/>
</dbReference>
<dbReference type="Pfam" id="PF01837">
    <property type="entry name" value="HcyBio"/>
    <property type="match status" value="1"/>
</dbReference>
<reference evidence="4" key="1">
    <citation type="journal article" date="2020" name="bioRxiv">
        <title>A rank-normalized archaeal taxonomy based on genome phylogeny resolves widespread incomplete and uneven classifications.</title>
        <authorList>
            <person name="Rinke C."/>
            <person name="Chuvochina M."/>
            <person name="Mussig A.J."/>
            <person name="Chaumeil P.-A."/>
            <person name="Waite D.W."/>
            <person name="Whitman W.B."/>
            <person name="Parks D.H."/>
            <person name="Hugenholtz P."/>
        </authorList>
    </citation>
    <scope>NUCLEOTIDE SEQUENCE</scope>
    <source>
        <strain evidence="4">UBA8853</strain>
    </source>
</reference>
<dbReference type="PANTHER" id="PTHR43080:SF2">
    <property type="entry name" value="CBS DOMAIN-CONTAINING PROTEIN"/>
    <property type="match status" value="1"/>
</dbReference>